<feature type="region of interest" description="Disordered" evidence="1">
    <location>
        <begin position="211"/>
        <end position="233"/>
    </location>
</feature>
<keyword evidence="3" id="KW-1185">Reference proteome</keyword>
<organism evidence="2 3">
    <name type="scientific">Lyophyllum shimeji</name>
    <name type="common">Hon-shimeji</name>
    <name type="synonym">Tricholoma shimeji</name>
    <dbReference type="NCBI Taxonomy" id="47721"/>
    <lineage>
        <taxon>Eukaryota</taxon>
        <taxon>Fungi</taxon>
        <taxon>Dikarya</taxon>
        <taxon>Basidiomycota</taxon>
        <taxon>Agaricomycotina</taxon>
        <taxon>Agaricomycetes</taxon>
        <taxon>Agaricomycetidae</taxon>
        <taxon>Agaricales</taxon>
        <taxon>Tricholomatineae</taxon>
        <taxon>Lyophyllaceae</taxon>
        <taxon>Lyophyllum</taxon>
    </lineage>
</organism>
<gene>
    <name evidence="2" type="ORF">LshimejAT787_1500310</name>
</gene>
<comment type="caution">
    <text evidence="2">The sequence shown here is derived from an EMBL/GenBank/DDBJ whole genome shotgun (WGS) entry which is preliminary data.</text>
</comment>
<evidence type="ECO:0000256" key="1">
    <source>
        <dbReference type="SAM" id="MobiDB-lite"/>
    </source>
</evidence>
<accession>A0A9P3PZ20</accession>
<feature type="compositionally biased region" description="Acidic residues" evidence="1">
    <location>
        <begin position="218"/>
        <end position="233"/>
    </location>
</feature>
<dbReference type="Proteomes" id="UP001063166">
    <property type="component" value="Unassembled WGS sequence"/>
</dbReference>
<protein>
    <submittedName>
        <fullName evidence="2">Uncharacterized protein</fullName>
    </submittedName>
</protein>
<reference evidence="2" key="1">
    <citation type="submission" date="2022-07" db="EMBL/GenBank/DDBJ databases">
        <title>The genome of Lyophyllum shimeji provides insight into the initial evolution of ectomycorrhizal fungal genome.</title>
        <authorList>
            <person name="Kobayashi Y."/>
            <person name="Shibata T."/>
            <person name="Hirakawa H."/>
            <person name="Shigenobu S."/>
            <person name="Nishiyama T."/>
            <person name="Yamada A."/>
            <person name="Hasebe M."/>
            <person name="Kawaguchi M."/>
        </authorList>
    </citation>
    <scope>NUCLEOTIDE SEQUENCE</scope>
    <source>
        <strain evidence="2">AT787</strain>
    </source>
</reference>
<evidence type="ECO:0000313" key="3">
    <source>
        <dbReference type="Proteomes" id="UP001063166"/>
    </source>
</evidence>
<sequence>MDSGTSGLFLHICFVCEHGLTTRTVSQPIPSLVSPQFTGHWEVYAIPAEKVRIVSQLWQPSQEPRPVVPSMNPQHVSLARPQSPRPGLVHHQSTVARSRSYPYSSRTSSSPSGSHASPPRCRKPVTVIACGPPPPGSGSTMCNQCERCHLKCKYPTENHPGMCKKPTAADARKKNGGATALDAKKEDACMSADAKKTSRSDAKVALVKAGLSEHEDVMSDSDDDFSSDWDGDD</sequence>
<name>A0A9P3PZ20_LYOSH</name>
<dbReference type="AlphaFoldDB" id="A0A9P3PZ20"/>
<evidence type="ECO:0000313" key="2">
    <source>
        <dbReference type="EMBL" id="GLB43847.1"/>
    </source>
</evidence>
<dbReference type="EMBL" id="BRPK01000015">
    <property type="protein sequence ID" value="GLB43847.1"/>
    <property type="molecule type" value="Genomic_DNA"/>
</dbReference>
<proteinExistence type="predicted"/>
<feature type="region of interest" description="Disordered" evidence="1">
    <location>
        <begin position="61"/>
        <end position="120"/>
    </location>
</feature>
<dbReference type="OrthoDB" id="39175at2759"/>
<feature type="compositionally biased region" description="Low complexity" evidence="1">
    <location>
        <begin position="97"/>
        <end position="119"/>
    </location>
</feature>